<accession>A0A2V1P8S0</accession>
<dbReference type="Proteomes" id="UP000245293">
    <property type="component" value="Unassembled WGS sequence"/>
</dbReference>
<name>A0A2V1P8S0_9RHOB</name>
<dbReference type="AlphaFoldDB" id="A0A2V1P8S0"/>
<organism evidence="1 2">
    <name type="scientific">Salibaculum griseiflavum</name>
    <dbReference type="NCBI Taxonomy" id="1914409"/>
    <lineage>
        <taxon>Bacteria</taxon>
        <taxon>Pseudomonadati</taxon>
        <taxon>Pseudomonadota</taxon>
        <taxon>Alphaproteobacteria</taxon>
        <taxon>Rhodobacterales</taxon>
        <taxon>Roseobacteraceae</taxon>
        <taxon>Salibaculum</taxon>
    </lineage>
</organism>
<dbReference type="Pfam" id="PF07386">
    <property type="entry name" value="DUF1499"/>
    <property type="match status" value="1"/>
</dbReference>
<dbReference type="RefSeq" id="WP_109386352.1">
    <property type="nucleotide sequence ID" value="NZ_QETF01000002.1"/>
</dbReference>
<dbReference type="InterPro" id="IPR010865">
    <property type="entry name" value="DUF1499"/>
</dbReference>
<reference evidence="2" key="1">
    <citation type="submission" date="2018-05" db="EMBL/GenBank/DDBJ databases">
        <authorList>
            <person name="Du Z."/>
            <person name="Wang X."/>
        </authorList>
    </citation>
    <scope>NUCLEOTIDE SEQUENCE [LARGE SCALE GENOMIC DNA]</scope>
    <source>
        <strain evidence="2">WDS4C29</strain>
    </source>
</reference>
<comment type="caution">
    <text evidence="1">The sequence shown here is derived from an EMBL/GenBank/DDBJ whole genome shotgun (WGS) entry which is preliminary data.</text>
</comment>
<sequence length="164" mass="17658">MRWFVVLIVLVVLLLVMGAAYVRVAPSDADRWHRFAYPKAPGDYPSPGGFEARRVVTGDPAVVLQALDRIAKETPRTTVLAGSAEAGFVTYVTRSALWGFPDYTTVYITDDDPQADGATTLTLHARLRFGQSDLGVNAARVRAWLGAMPEGALQSPGEKAKAGP</sequence>
<dbReference type="EMBL" id="QETF01000002">
    <property type="protein sequence ID" value="PWG18198.1"/>
    <property type="molecule type" value="Genomic_DNA"/>
</dbReference>
<evidence type="ECO:0000313" key="2">
    <source>
        <dbReference type="Proteomes" id="UP000245293"/>
    </source>
</evidence>
<gene>
    <name evidence="1" type="ORF">DFK10_02805</name>
</gene>
<evidence type="ECO:0000313" key="1">
    <source>
        <dbReference type="EMBL" id="PWG18198.1"/>
    </source>
</evidence>
<proteinExistence type="predicted"/>
<dbReference type="OrthoDB" id="8479024at2"/>
<protein>
    <submittedName>
        <fullName evidence="1">DUF1499 domain-containing protein</fullName>
    </submittedName>
</protein>
<keyword evidence="2" id="KW-1185">Reference proteome</keyword>